<feature type="domain" description="Mandelate racemase/muconate lactonizing enzyme C-terminal" evidence="7">
    <location>
        <begin position="199"/>
        <end position="296"/>
    </location>
</feature>
<evidence type="ECO:0000313" key="9">
    <source>
        <dbReference type="Proteomes" id="UP001054925"/>
    </source>
</evidence>
<dbReference type="Pfam" id="PF02746">
    <property type="entry name" value="MR_MLE_N"/>
    <property type="match status" value="1"/>
</dbReference>
<comment type="cofactor">
    <cofactor evidence="2">
        <name>Mg(2+)</name>
        <dbReference type="ChEBI" id="CHEBI:18420"/>
    </cofactor>
</comment>
<dbReference type="InterPro" id="IPR013342">
    <property type="entry name" value="Mandelate_racemase_C"/>
</dbReference>
<keyword evidence="6" id="KW-0456">Lyase</keyword>
<name>A0AAV5G7C3_CORAM</name>
<evidence type="ECO:0000259" key="7">
    <source>
        <dbReference type="SMART" id="SM00922"/>
    </source>
</evidence>
<proteinExistence type="predicted"/>
<dbReference type="RefSeq" id="WP_236163799.1">
    <property type="nucleotide sequence ID" value="NZ_BQKK01000002.1"/>
</dbReference>
<organism evidence="8 9">
    <name type="scientific">Corynebacterium ammoniagenes</name>
    <name type="common">Brevibacterium ammoniagenes</name>
    <dbReference type="NCBI Taxonomy" id="1697"/>
    <lineage>
        <taxon>Bacteria</taxon>
        <taxon>Bacillati</taxon>
        <taxon>Actinomycetota</taxon>
        <taxon>Actinomycetes</taxon>
        <taxon>Mycobacteriales</taxon>
        <taxon>Corynebacteriaceae</taxon>
        <taxon>Corynebacterium</taxon>
    </lineage>
</organism>
<reference evidence="8" key="1">
    <citation type="submission" date="2021-12" db="EMBL/GenBank/DDBJ databases">
        <title>Draft genome sequence of Corynebacterium ammoniagenes strain T-723.</title>
        <authorList>
            <person name="Matsuzawa M."/>
            <person name="Hiratani M."/>
            <person name="Abe I."/>
            <person name="Tsuji Y."/>
            <person name="Nakamura J."/>
        </authorList>
    </citation>
    <scope>NUCLEOTIDE SEQUENCE</scope>
    <source>
        <strain evidence="8">T-723</strain>
    </source>
</reference>
<protein>
    <recommendedName>
        <fullName evidence="3">L-fuconate dehydratase</fullName>
        <ecNumber evidence="3">4.2.1.68</ecNumber>
    </recommendedName>
</protein>
<dbReference type="SFLD" id="SFLDG00179">
    <property type="entry name" value="mandelate_racemase"/>
    <property type="match status" value="1"/>
</dbReference>
<sequence>MSKISKISTFDLRFPTSSTLSGSDAMNPDPDYSSAYLEVETDAGDGIKGVGFVFTIGRGNDVVIKAIESLSERFIGMSIEPLLDDMKTAWDMLVHDSQLRWLGPEKGVEHMAIGAMLSALWDIKAKRAGVPLWQLLAEMEPEELVATLDFRYLTDVLTPEEAVQILRRGQEGKAERIQHLLDNGYPGYSTAAGWLGYSDEKMVSLAVSESTEKGFDLIKVKVGQNLEDDLRRLRLAREAIGSNVRLAVDANQVWDVDVAIDWIQQFKDFELEWVEEPTSPDDVLGHARIAQAVHPIPIATGEQMQSRILYKQYLQANAFEVMQVDATRVAGPQELIIEYLLAHKFGKRVCPHAGGVGLCEAVQHFAMFDYIAISGTTEGRYIEYVDNQHEHFVTPVEIKNGNYMPPLAPGNSCEMTLETAEKYLYAP</sequence>
<evidence type="ECO:0000256" key="2">
    <source>
        <dbReference type="ARBA" id="ARBA00001946"/>
    </source>
</evidence>
<dbReference type="GO" id="GO:0050023">
    <property type="term" value="F:L-fuconate dehydratase activity"/>
    <property type="evidence" value="ECO:0007669"/>
    <property type="project" value="UniProtKB-EC"/>
</dbReference>
<dbReference type="InterPro" id="IPR029017">
    <property type="entry name" value="Enolase-like_N"/>
</dbReference>
<comment type="caution">
    <text evidence="8">The sequence shown here is derived from an EMBL/GenBank/DDBJ whole genome shotgun (WGS) entry which is preliminary data.</text>
</comment>
<dbReference type="SUPFAM" id="SSF51604">
    <property type="entry name" value="Enolase C-terminal domain-like"/>
    <property type="match status" value="1"/>
</dbReference>
<dbReference type="PROSITE" id="PS00909">
    <property type="entry name" value="MR_MLE_2"/>
    <property type="match status" value="1"/>
</dbReference>
<dbReference type="SFLD" id="SFLDS00001">
    <property type="entry name" value="Enolase"/>
    <property type="match status" value="1"/>
</dbReference>
<dbReference type="GO" id="GO:0000287">
    <property type="term" value="F:magnesium ion binding"/>
    <property type="evidence" value="ECO:0007669"/>
    <property type="project" value="TreeGrafter"/>
</dbReference>
<evidence type="ECO:0000256" key="4">
    <source>
        <dbReference type="ARBA" id="ARBA00022723"/>
    </source>
</evidence>
<evidence type="ECO:0000256" key="3">
    <source>
        <dbReference type="ARBA" id="ARBA00013142"/>
    </source>
</evidence>
<dbReference type="Proteomes" id="UP001054925">
    <property type="component" value="Unassembled WGS sequence"/>
</dbReference>
<gene>
    <name evidence="8" type="ORF">CAT723_14000</name>
</gene>
<dbReference type="Gene3D" id="3.30.390.10">
    <property type="entry name" value="Enolase-like, N-terminal domain"/>
    <property type="match status" value="1"/>
</dbReference>
<dbReference type="SUPFAM" id="SSF54826">
    <property type="entry name" value="Enolase N-terminal domain-like"/>
    <property type="match status" value="1"/>
</dbReference>
<dbReference type="PANTHER" id="PTHR13794:SF58">
    <property type="entry name" value="MITOCHONDRIAL ENOLASE SUPERFAMILY MEMBER 1"/>
    <property type="match status" value="1"/>
</dbReference>
<evidence type="ECO:0000256" key="1">
    <source>
        <dbReference type="ARBA" id="ARBA00001737"/>
    </source>
</evidence>
<dbReference type="GO" id="GO:0009063">
    <property type="term" value="P:amino acid catabolic process"/>
    <property type="evidence" value="ECO:0007669"/>
    <property type="project" value="InterPro"/>
</dbReference>
<dbReference type="EMBL" id="BQKK01000002">
    <property type="protein sequence ID" value="GJN42921.1"/>
    <property type="molecule type" value="Genomic_DNA"/>
</dbReference>
<evidence type="ECO:0000256" key="6">
    <source>
        <dbReference type="ARBA" id="ARBA00023239"/>
    </source>
</evidence>
<keyword evidence="5" id="KW-0460">Magnesium</keyword>
<dbReference type="EC" id="4.2.1.68" evidence="3"/>
<dbReference type="Pfam" id="PF13378">
    <property type="entry name" value="MR_MLE_C"/>
    <property type="match status" value="1"/>
</dbReference>
<dbReference type="GO" id="GO:0016052">
    <property type="term" value="P:carbohydrate catabolic process"/>
    <property type="evidence" value="ECO:0007669"/>
    <property type="project" value="InterPro"/>
</dbReference>
<keyword evidence="4" id="KW-0479">Metal-binding</keyword>
<comment type="catalytic activity">
    <reaction evidence="1">
        <text>L-fuconate = 2-dehydro-3-deoxy-L-fuconate + H2O</text>
        <dbReference type="Rhea" id="RHEA:22772"/>
        <dbReference type="ChEBI" id="CHEBI:15377"/>
        <dbReference type="ChEBI" id="CHEBI:21291"/>
        <dbReference type="ChEBI" id="CHEBI:37448"/>
        <dbReference type="EC" id="4.2.1.68"/>
    </reaction>
</comment>
<evidence type="ECO:0000313" key="8">
    <source>
        <dbReference type="EMBL" id="GJN42921.1"/>
    </source>
</evidence>
<dbReference type="SMART" id="SM00922">
    <property type="entry name" value="MR_MLE"/>
    <property type="match status" value="1"/>
</dbReference>
<dbReference type="InterPro" id="IPR034610">
    <property type="entry name" value="L-fuconate_dehydratase"/>
</dbReference>
<accession>A0AAV5G7C3</accession>
<dbReference type="InterPro" id="IPR013341">
    <property type="entry name" value="Mandelate_racemase_N_dom"/>
</dbReference>
<dbReference type="InterPro" id="IPR046945">
    <property type="entry name" value="RHMD-like"/>
</dbReference>
<dbReference type="InterPro" id="IPR029065">
    <property type="entry name" value="Enolase_C-like"/>
</dbReference>
<dbReference type="PANTHER" id="PTHR13794">
    <property type="entry name" value="ENOLASE SUPERFAMILY, MANDELATE RACEMASE"/>
    <property type="match status" value="1"/>
</dbReference>
<evidence type="ECO:0000256" key="5">
    <source>
        <dbReference type="ARBA" id="ARBA00022842"/>
    </source>
</evidence>
<dbReference type="AlphaFoldDB" id="A0AAV5G7C3"/>
<dbReference type="SFLD" id="SFLDF00111">
    <property type="entry name" value="L-fuconate_dehydratase"/>
    <property type="match status" value="1"/>
</dbReference>
<dbReference type="InterPro" id="IPR018110">
    <property type="entry name" value="Mandel_Rmase/mucon_lact_enz_CS"/>
</dbReference>
<dbReference type="Gene3D" id="3.20.20.120">
    <property type="entry name" value="Enolase-like C-terminal domain"/>
    <property type="match status" value="1"/>
</dbReference>
<dbReference type="InterPro" id="IPR036849">
    <property type="entry name" value="Enolase-like_C_sf"/>
</dbReference>